<feature type="transmembrane region" description="Helical" evidence="6">
    <location>
        <begin position="245"/>
        <end position="265"/>
    </location>
</feature>
<proteinExistence type="predicted"/>
<dbReference type="GO" id="GO:0005886">
    <property type="term" value="C:plasma membrane"/>
    <property type="evidence" value="ECO:0007669"/>
    <property type="project" value="UniProtKB-SubCell"/>
</dbReference>
<dbReference type="STRING" id="1147123.SAMN05443428_11435"/>
<evidence type="ECO:0000256" key="1">
    <source>
        <dbReference type="ARBA" id="ARBA00004651"/>
    </source>
</evidence>
<accession>A0A1T4XVJ0</accession>
<dbReference type="OrthoDB" id="45037at2"/>
<keyword evidence="4 6" id="KW-1133">Transmembrane helix</keyword>
<feature type="transmembrane region" description="Helical" evidence="6">
    <location>
        <begin position="65"/>
        <end position="83"/>
    </location>
</feature>
<evidence type="ECO:0000256" key="2">
    <source>
        <dbReference type="ARBA" id="ARBA00022475"/>
    </source>
</evidence>
<protein>
    <submittedName>
        <fullName evidence="7">Nucleoside ABC transporter membrane protein</fullName>
    </submittedName>
</protein>
<dbReference type="PANTHER" id="PTHR47089:SF1">
    <property type="entry name" value="GUANOSINE ABC TRANSPORTER PERMEASE PROTEIN NUPP"/>
    <property type="match status" value="1"/>
</dbReference>
<name>A0A1T4XVJ0_9CLOT</name>
<feature type="transmembrane region" description="Helical" evidence="6">
    <location>
        <begin position="12"/>
        <end position="35"/>
    </location>
</feature>
<gene>
    <name evidence="7" type="ORF">SAMN05443428_11435</name>
</gene>
<dbReference type="InterPro" id="IPR001851">
    <property type="entry name" value="ABC_transp_permease"/>
</dbReference>
<feature type="transmembrane region" description="Helical" evidence="6">
    <location>
        <begin position="271"/>
        <end position="291"/>
    </location>
</feature>
<keyword evidence="5 6" id="KW-0472">Membrane</keyword>
<evidence type="ECO:0000256" key="3">
    <source>
        <dbReference type="ARBA" id="ARBA00022692"/>
    </source>
</evidence>
<dbReference type="Proteomes" id="UP000190105">
    <property type="component" value="Unassembled WGS sequence"/>
</dbReference>
<feature type="transmembrane region" description="Helical" evidence="6">
    <location>
        <begin position="90"/>
        <end position="109"/>
    </location>
</feature>
<dbReference type="RefSeq" id="WP_078696959.1">
    <property type="nucleotide sequence ID" value="NZ_FUYH01000014.1"/>
</dbReference>
<dbReference type="AlphaFoldDB" id="A0A1T4XVJ0"/>
<feature type="transmembrane region" description="Helical" evidence="6">
    <location>
        <begin position="324"/>
        <end position="342"/>
    </location>
</feature>
<comment type="subcellular location">
    <subcellularLocation>
        <location evidence="1">Cell membrane</location>
        <topology evidence="1">Multi-pass membrane protein</topology>
    </subcellularLocation>
</comment>
<evidence type="ECO:0000256" key="5">
    <source>
        <dbReference type="ARBA" id="ARBA00023136"/>
    </source>
</evidence>
<dbReference type="PANTHER" id="PTHR47089">
    <property type="entry name" value="ABC TRANSPORTER, PERMEASE PROTEIN"/>
    <property type="match status" value="1"/>
</dbReference>
<evidence type="ECO:0000313" key="7">
    <source>
        <dbReference type="EMBL" id="SKA93557.1"/>
    </source>
</evidence>
<feature type="transmembrane region" description="Helical" evidence="6">
    <location>
        <begin position="195"/>
        <end position="215"/>
    </location>
</feature>
<evidence type="ECO:0000313" key="8">
    <source>
        <dbReference type="Proteomes" id="UP000190105"/>
    </source>
</evidence>
<dbReference type="CDD" id="cd06580">
    <property type="entry name" value="TM_PBP1_transp_TpRbsC_like"/>
    <property type="match status" value="1"/>
</dbReference>
<reference evidence="8" key="1">
    <citation type="submission" date="2017-02" db="EMBL/GenBank/DDBJ databases">
        <authorList>
            <person name="Varghese N."/>
            <person name="Submissions S."/>
        </authorList>
    </citation>
    <scope>NUCLEOTIDE SEQUENCE [LARGE SCALE GENOMIC DNA]</scope>
    <source>
        <strain evidence="8">USBA 833</strain>
    </source>
</reference>
<keyword evidence="2" id="KW-1003">Cell membrane</keyword>
<feature type="transmembrane region" description="Helical" evidence="6">
    <location>
        <begin position="148"/>
        <end position="166"/>
    </location>
</feature>
<evidence type="ECO:0000256" key="4">
    <source>
        <dbReference type="ARBA" id="ARBA00022989"/>
    </source>
</evidence>
<feature type="transmembrane region" description="Helical" evidence="6">
    <location>
        <begin position="298"/>
        <end position="318"/>
    </location>
</feature>
<keyword evidence="3 6" id="KW-0812">Transmembrane</keyword>
<evidence type="ECO:0000256" key="6">
    <source>
        <dbReference type="SAM" id="Phobius"/>
    </source>
</evidence>
<dbReference type="EMBL" id="FUYH01000014">
    <property type="protein sequence ID" value="SKA93557.1"/>
    <property type="molecule type" value="Genomic_DNA"/>
</dbReference>
<sequence>MKNKKIIKSVASSLLFPLISIIVAMFVAVIFVMWAKHISFFKGVQVMFKAIWNGSFGRKDSFIETLVYVIPLLFTGLANAVAFKTGLFNIGVEGEFMISITVGAIVGIIPGIPPVIHVILVLIAGTLAGVLWAGIVGYLKAKVGSNEVVNSIMMNYIALYFSNYLIMGPFNKKGLAQTADIQPSAMLWRFLGDDYRVNIGLYIGLLMVVLIYIFFWKTTWGYEIRAVGINQYAAEYGGINIKKNIILAMAISGGIAGLGGAVYVSGIQHHAIQMVSFTGYGFDGIAVALLAKNNPIGIIFSALLFGALNTSSISLQMANIPKQIVFLIQAIILIFVAADYVYKWIAEKRKKGALLNE</sequence>
<feature type="transmembrane region" description="Helical" evidence="6">
    <location>
        <begin position="115"/>
        <end position="136"/>
    </location>
</feature>
<dbReference type="Pfam" id="PF02653">
    <property type="entry name" value="BPD_transp_2"/>
    <property type="match status" value="1"/>
</dbReference>
<organism evidence="7 8">
    <name type="scientific">Caloramator quimbayensis</name>
    <dbReference type="NCBI Taxonomy" id="1147123"/>
    <lineage>
        <taxon>Bacteria</taxon>
        <taxon>Bacillati</taxon>
        <taxon>Bacillota</taxon>
        <taxon>Clostridia</taxon>
        <taxon>Eubacteriales</taxon>
        <taxon>Clostridiaceae</taxon>
        <taxon>Caloramator</taxon>
    </lineage>
</organism>
<dbReference type="GO" id="GO:0022857">
    <property type="term" value="F:transmembrane transporter activity"/>
    <property type="evidence" value="ECO:0007669"/>
    <property type="project" value="InterPro"/>
</dbReference>
<keyword evidence="8" id="KW-1185">Reference proteome</keyword>